<gene>
    <name evidence="2" type="primary">LRRC36</name>
</gene>
<organism evidence="1 2">
    <name type="scientific">Camelus bactrianus</name>
    <name type="common">Bactrian camel</name>
    <dbReference type="NCBI Taxonomy" id="9837"/>
    <lineage>
        <taxon>Eukaryota</taxon>
        <taxon>Metazoa</taxon>
        <taxon>Chordata</taxon>
        <taxon>Craniata</taxon>
        <taxon>Vertebrata</taxon>
        <taxon>Euteleostomi</taxon>
        <taxon>Mammalia</taxon>
        <taxon>Eutheria</taxon>
        <taxon>Laurasiatheria</taxon>
        <taxon>Artiodactyla</taxon>
        <taxon>Tylopoda</taxon>
        <taxon>Camelidae</taxon>
        <taxon>Camelus</taxon>
    </lineage>
</organism>
<proteinExistence type="predicted"/>
<dbReference type="RefSeq" id="XP_074226674.1">
    <property type="nucleotide sequence ID" value="XM_074370573.1"/>
</dbReference>
<reference evidence="2" key="1">
    <citation type="submission" date="2025-08" db="UniProtKB">
        <authorList>
            <consortium name="RefSeq"/>
        </authorList>
    </citation>
    <scope>IDENTIFICATION</scope>
    <source>
        <tissue evidence="2">Blood</tissue>
    </source>
</reference>
<keyword evidence="1" id="KW-1185">Reference proteome</keyword>
<protein>
    <submittedName>
        <fullName evidence="2">Leucine-rich repeat-containing protein 36 isoform X2</fullName>
    </submittedName>
</protein>
<evidence type="ECO:0000313" key="2">
    <source>
        <dbReference type="RefSeq" id="XP_074226674.1"/>
    </source>
</evidence>
<accession>A0AC58QWL8</accession>
<dbReference type="Proteomes" id="UP001732780">
    <property type="component" value="Chromosome 9"/>
</dbReference>
<evidence type="ECO:0000313" key="1">
    <source>
        <dbReference type="Proteomes" id="UP001732780"/>
    </source>
</evidence>
<sequence length="607" mass="67750">MAEQWDLDEEGIRRLGALTLEQPELVESLSLQGSYAGKILSIGDAFINFKNLRSLDLSRNLITSLKGIQYLCSLQDLNLYYNNIPSLVEVSRLQPLPFLKELDLRLNPVVRKDTDYRLFAVYMLQTLEKLDDRAVRESERKAAKLHFSQLGNSENFLLEVEKCSREKTMKNCVTNESSASKVNTDVDNRIETDSNKGLFIPFPNREIKDSLTSTSATQGNIIPDQKLDAFPLGTQIQEVARREKPSDNHQEDDLYATTHFNSDPALLVNVEQQLSTSLGDVTPAHGSFPNNSVLGDSLRTLLFPTGTSENKESLTKRSLSPSRRGFKRKDNILATLNPKHGFRDVTGNEPLSSDLGSLHDLPGNHSPPVSARTSHVATVLRQLLELVDKHWNGSGSLLLNKKFLGPARDLLLTLVVPAPSQQWCRSQSEDTSKAFRRREMELKEAGQLVPNDMESLKQKLVRVLEENLILSEKIQQLEEGATTSIVSGHKSHTSDDLLCKNQQLNMQVAYLNQELAQLRKLEETVALLHESQRSLVVTNEYLLQQLNKEQKGHSGKALLPPAKSHHLGRSSPFGKSTLSSSSPVAHDTGQYLIQNVSGSVPEPSLWS</sequence>
<name>A0AC58QWL8_CAMBA</name>